<accession>A0A2S4PU42</accession>
<dbReference type="InterPro" id="IPR015943">
    <property type="entry name" value="WD40/YVTN_repeat-like_dom_sf"/>
</dbReference>
<evidence type="ECO:0000313" key="4">
    <source>
        <dbReference type="Proteomes" id="UP000237438"/>
    </source>
</evidence>
<evidence type="ECO:0008006" key="5">
    <source>
        <dbReference type="Google" id="ProtNLM"/>
    </source>
</evidence>
<organism evidence="3 4">
    <name type="scientific">Erysiphe pulchra</name>
    <dbReference type="NCBI Taxonomy" id="225359"/>
    <lineage>
        <taxon>Eukaryota</taxon>
        <taxon>Fungi</taxon>
        <taxon>Dikarya</taxon>
        <taxon>Ascomycota</taxon>
        <taxon>Pezizomycotina</taxon>
        <taxon>Leotiomycetes</taxon>
        <taxon>Erysiphales</taxon>
        <taxon>Erysiphaceae</taxon>
        <taxon>Erysiphe</taxon>
    </lineage>
</organism>
<evidence type="ECO:0000256" key="2">
    <source>
        <dbReference type="SAM" id="MobiDB-lite"/>
    </source>
</evidence>
<gene>
    <name evidence="3" type="ORF">EPUL_003007</name>
</gene>
<evidence type="ECO:0000256" key="1">
    <source>
        <dbReference type="PROSITE-ProRule" id="PRU00221"/>
    </source>
</evidence>
<dbReference type="Gene3D" id="2.130.10.10">
    <property type="entry name" value="YVTN repeat-like/Quinoprotein amine dehydrogenase"/>
    <property type="match status" value="3"/>
</dbReference>
<feature type="compositionally biased region" description="Basic residues" evidence="2">
    <location>
        <begin position="889"/>
        <end position="898"/>
    </location>
</feature>
<feature type="region of interest" description="Disordered" evidence="2">
    <location>
        <begin position="1"/>
        <end position="20"/>
    </location>
</feature>
<dbReference type="InterPro" id="IPR011047">
    <property type="entry name" value="Quinoprotein_ADH-like_sf"/>
</dbReference>
<proteinExistence type="predicted"/>
<comment type="caution">
    <text evidence="3">The sequence shown here is derived from an EMBL/GenBank/DDBJ whole genome shotgun (WGS) entry which is preliminary data.</text>
</comment>
<dbReference type="SMART" id="SM00320">
    <property type="entry name" value="WD40"/>
    <property type="match status" value="6"/>
</dbReference>
<dbReference type="InterPro" id="IPR036322">
    <property type="entry name" value="WD40_repeat_dom_sf"/>
</dbReference>
<protein>
    <recommendedName>
        <fullName evidence="5">WD40 repeat-like protein</fullName>
    </recommendedName>
</protein>
<feature type="compositionally biased region" description="Polar residues" evidence="2">
    <location>
        <begin position="859"/>
        <end position="872"/>
    </location>
</feature>
<dbReference type="SUPFAM" id="SSF50998">
    <property type="entry name" value="Quinoprotein alcohol dehydrogenase-like"/>
    <property type="match status" value="1"/>
</dbReference>
<evidence type="ECO:0000313" key="3">
    <source>
        <dbReference type="EMBL" id="POS85566.1"/>
    </source>
</evidence>
<keyword evidence="4" id="KW-1185">Reference proteome</keyword>
<feature type="region of interest" description="Disordered" evidence="2">
    <location>
        <begin position="282"/>
        <end position="305"/>
    </location>
</feature>
<name>A0A2S4PU42_9PEZI</name>
<dbReference type="Proteomes" id="UP000237438">
    <property type="component" value="Unassembled WGS sequence"/>
</dbReference>
<reference evidence="3 4" key="1">
    <citation type="submission" date="2017-10" db="EMBL/GenBank/DDBJ databases">
        <title>Development of genomic resources for the powdery mildew, Erysiphe pulchra.</title>
        <authorList>
            <person name="Wadl P.A."/>
            <person name="Mack B.M."/>
            <person name="Moore G."/>
            <person name="Beltz S.B."/>
        </authorList>
    </citation>
    <scope>NUCLEOTIDE SEQUENCE [LARGE SCALE GENOMIC DNA]</scope>
    <source>
        <strain evidence="3">Cflorida</strain>
    </source>
</reference>
<feature type="repeat" description="WD" evidence="1">
    <location>
        <begin position="201"/>
        <end position="244"/>
    </location>
</feature>
<keyword evidence="1" id="KW-0853">WD repeat</keyword>
<feature type="non-terminal residue" evidence="3">
    <location>
        <position position="1041"/>
    </location>
</feature>
<dbReference type="AlphaFoldDB" id="A0A2S4PU42"/>
<feature type="region of interest" description="Disordered" evidence="2">
    <location>
        <begin position="791"/>
        <end position="929"/>
    </location>
</feature>
<dbReference type="SUPFAM" id="SSF50978">
    <property type="entry name" value="WD40 repeat-like"/>
    <property type="match status" value="2"/>
</dbReference>
<dbReference type="PANTHER" id="PTHR45589:SF1">
    <property type="entry name" value="WD REPEAT DOMAIN 62, ISOFORM G"/>
    <property type="match status" value="1"/>
</dbReference>
<dbReference type="PROSITE" id="PS50082">
    <property type="entry name" value="WD_REPEATS_2"/>
    <property type="match status" value="1"/>
</dbReference>
<sequence length="1041" mass="114782">MSSTPLSRSNTSNLKLTPSNSQCIRRIRSPSKLRSLYESGLSLQRIIGTTVSSPTAFDTLSSSCIFAYTAGAAVVVVNTKDDSKFTQRYFIARPSPILSSTTSLSPTTSFTTSNDAKNRIIGGSGRENMSTYSPLSPYANSDCLDSISSKAWTSRERIKSITCLSLSFDGNLLAVGETGYAPRVLIFSLSDDSSDSPLIVINEHSNGIRAIAFSPDSRYLASLGNTNDGFLYIWSINQKTNTAKFHSSNKCTSFIKHMLWLGDNKIVTVGTRHIKIWRLTEDQRSTSPGKQRSKSDAALNPSPIQPSMKTLSGRNVLLGPLVDVTFTALAAISDHRAVVCSEKGDICLIDDNYSPKLHNLTNTGFPITCIAVDLKTRRVRVGGKNGRKFSIGLDDLLSPSTPPTSPTPVDEMFVSASAHICAMGFCGRRLVTIDTNHLIEISKLDSYDPDPSMLSTSFSAHSDAVLGVCLIDENPLSADFMTWSANGTVKFWDLNGNSKGSLKVEFQQPLVTENEVTNECLVVRVSKGAKFLAYGDRYGVLRIVKFLSQELLFETRAHFSDINDINLCETSTDTFLATCSRDRTVQLYRRFSEEWHLIQTLDEHSASVTGILITKNCEILISSSTDRTVHIRQITRRKIGEIEDFVVLPLKIITLKTSPVSIAPFFAENVSNIIVSLLDRTVATYEIPTGRLLGSFKTSDNDLTEAVALDSLVTGVPYLKSEKSTILVGASGMEKSVRVYDGKTGAFLDKEWGHSTNVTDVALLERFDSDVMTVISTGFDGTIMMWSLSPKQQNTTDSDANNPSSEFPYIEKETPPNSRVPLRRVLSKAELSEIQRESPISQSARAKSPPRLIRRKTSRYGTLSQVPSQLPVTTMAPKTLSSIPDKTSKIHHNYRTRSRSPFSSPKRAGIRRSSLISIDTKGRKKSSPDFKGFGTLNMATEQACRTLRSYRRKLLSSDSIKDSSLKELDMELRLTAVAVGEKSQKSQLMSETMLTGLLDQYSERLVSMFDEKLQLSRQASDNHIPEEPERLEISSTSVRTG</sequence>
<dbReference type="Pfam" id="PF00400">
    <property type="entry name" value="WD40"/>
    <property type="match status" value="4"/>
</dbReference>
<feature type="region of interest" description="Disordered" evidence="2">
    <location>
        <begin position="1016"/>
        <end position="1041"/>
    </location>
</feature>
<dbReference type="OrthoDB" id="6252103at2759"/>
<feature type="compositionally biased region" description="Basic and acidic residues" evidence="2">
    <location>
        <begin position="1023"/>
        <end position="1032"/>
    </location>
</feature>
<dbReference type="InterPro" id="IPR052779">
    <property type="entry name" value="WDR62"/>
</dbReference>
<dbReference type="InterPro" id="IPR001680">
    <property type="entry name" value="WD40_rpt"/>
</dbReference>
<dbReference type="PANTHER" id="PTHR45589">
    <property type="entry name" value="WD REPEAT DOMAIN 62, ISOFORM G"/>
    <property type="match status" value="1"/>
</dbReference>
<feature type="compositionally biased region" description="Polar residues" evidence="2">
    <location>
        <begin position="791"/>
        <end position="805"/>
    </location>
</feature>
<dbReference type="EMBL" id="PEDP01000562">
    <property type="protein sequence ID" value="POS85566.1"/>
    <property type="molecule type" value="Genomic_DNA"/>
</dbReference>